<dbReference type="EMBL" id="CP003344">
    <property type="protein sequence ID" value="AGA68494.1"/>
    <property type="molecule type" value="Genomic_DNA"/>
</dbReference>
<evidence type="ECO:0000313" key="2">
    <source>
        <dbReference type="EMBL" id="AGA68494.1"/>
    </source>
</evidence>
<dbReference type="Pfam" id="PF02613">
    <property type="entry name" value="Nitrate_red_del"/>
    <property type="match status" value="1"/>
</dbReference>
<keyword evidence="3" id="KW-1185">Reference proteome</keyword>
<dbReference type="InterPro" id="IPR050289">
    <property type="entry name" value="TorD/DmsD_chaperones"/>
</dbReference>
<reference evidence="3" key="1">
    <citation type="submission" date="2012-02" db="EMBL/GenBank/DDBJ databases">
        <title>Complete sequence of Desulfitobacterium dichloroeliminans LMG P-21439.</title>
        <authorList>
            <person name="Lucas S."/>
            <person name="Han J."/>
            <person name="Lapidus A."/>
            <person name="Cheng J.-F."/>
            <person name="Goodwin L."/>
            <person name="Pitluck S."/>
            <person name="Peters L."/>
            <person name="Ovchinnikova G."/>
            <person name="Teshima H."/>
            <person name="Detter J.C."/>
            <person name="Han C."/>
            <person name="Tapia R."/>
            <person name="Land M."/>
            <person name="Hauser L."/>
            <person name="Kyrpides N."/>
            <person name="Ivanova N."/>
            <person name="Pagani I."/>
            <person name="Kruse T."/>
            <person name="de Vos W.M."/>
            <person name="Boon N."/>
            <person name="Smidt H."/>
            <person name="Woyke T."/>
        </authorList>
    </citation>
    <scope>NUCLEOTIDE SEQUENCE [LARGE SCALE GENOMIC DNA]</scope>
    <source>
        <strain evidence="3">LMG P-21439 / DCA1</strain>
    </source>
</reference>
<organism evidence="2 3">
    <name type="scientific">Desulfitobacterium dichloroeliminans (strain LMG P-21439 / DCA1)</name>
    <dbReference type="NCBI Taxonomy" id="871963"/>
    <lineage>
        <taxon>Bacteria</taxon>
        <taxon>Bacillati</taxon>
        <taxon>Bacillota</taxon>
        <taxon>Clostridia</taxon>
        <taxon>Eubacteriales</taxon>
        <taxon>Desulfitobacteriaceae</taxon>
        <taxon>Desulfitobacterium</taxon>
    </lineage>
</organism>
<dbReference type="PANTHER" id="PTHR34227">
    <property type="entry name" value="CHAPERONE PROTEIN YCDY"/>
    <property type="match status" value="1"/>
</dbReference>
<dbReference type="Gene3D" id="1.10.3480.10">
    <property type="entry name" value="TorD-like"/>
    <property type="match status" value="1"/>
</dbReference>
<dbReference type="HOGENOM" id="CLU_077650_0_2_9"/>
<evidence type="ECO:0000256" key="1">
    <source>
        <dbReference type="ARBA" id="ARBA00023186"/>
    </source>
</evidence>
<keyword evidence="1" id="KW-0143">Chaperone</keyword>
<gene>
    <name evidence="2" type="ordered locus">Desdi_0975</name>
</gene>
<dbReference type="InterPro" id="IPR036411">
    <property type="entry name" value="TorD-like_sf"/>
</dbReference>
<dbReference type="STRING" id="871963.Desdi_0975"/>
<accession>L0F3V0</accession>
<dbReference type="eggNOG" id="COG3381">
    <property type="taxonomic scope" value="Bacteria"/>
</dbReference>
<dbReference type="PANTHER" id="PTHR34227:SF1">
    <property type="entry name" value="DIMETHYL SULFOXIDE REDUCTASE CHAPERONE-RELATED"/>
    <property type="match status" value="1"/>
</dbReference>
<dbReference type="Proteomes" id="UP000010797">
    <property type="component" value="Chromosome"/>
</dbReference>
<dbReference type="SUPFAM" id="SSF89155">
    <property type="entry name" value="TorD-like"/>
    <property type="match status" value="1"/>
</dbReference>
<dbReference type="RefSeq" id="WP_015261493.1">
    <property type="nucleotide sequence ID" value="NC_019903.1"/>
</dbReference>
<name>L0F3V0_DESDL</name>
<protein>
    <submittedName>
        <fullName evidence="2">Putative component of anaerobic dehydrogenase</fullName>
    </submittedName>
</protein>
<sequence length="196" mass="22751">MIVPLDTQELTQTANIYKLISLLYGSPSDAMEEALFLLKETLTDIRFDLVPLVSEMERFFVGNTNYEELKFEHARLFVGPFDLLAPPYGSIYLDGQRRVMGDSSVEVLQAYQEAGLKLSNEFKQPPDHIVTELEFVYFLIAKYLETKDSQWLTRRDDFLDRYLKPWMKDFANRIASNSQSTFYKGLAHLTLELVNK</sequence>
<dbReference type="OrthoDB" id="1794990at2"/>
<dbReference type="AlphaFoldDB" id="L0F3V0"/>
<dbReference type="KEGG" id="ddl:Desdi_0975"/>
<evidence type="ECO:0000313" key="3">
    <source>
        <dbReference type="Proteomes" id="UP000010797"/>
    </source>
</evidence>
<dbReference type="InterPro" id="IPR020945">
    <property type="entry name" value="DMSO/NO3_reduct_chaperone"/>
</dbReference>
<proteinExistence type="predicted"/>